<dbReference type="InterPro" id="IPR033878">
    <property type="entry name" value="NfsB-like"/>
</dbReference>
<dbReference type="InterPro" id="IPR050627">
    <property type="entry name" value="Nitroreductase/BluB"/>
</dbReference>
<dbReference type="PANTHER" id="PTHR23026">
    <property type="entry name" value="NADPH NITROREDUCTASE"/>
    <property type="match status" value="1"/>
</dbReference>
<feature type="domain" description="Nitroreductase" evidence="8">
    <location>
        <begin position="14"/>
        <end position="201"/>
    </location>
</feature>
<protein>
    <submittedName>
        <fullName evidence="9">NAD(P)H-dependent oxidoreductase</fullName>
    </submittedName>
</protein>
<keyword evidence="7" id="KW-0520">NAD</keyword>
<comment type="similarity">
    <text evidence="2">Belongs to the nitroreductase family.</text>
</comment>
<reference evidence="9 10" key="1">
    <citation type="journal article" date="2021" name="Cell Host Microbe">
        <title>in vivo commensal control of Clostridioides difficile virulence.</title>
        <authorList>
            <person name="Girinathan B.P."/>
            <person name="Dibenedetto N."/>
            <person name="Worley J.N."/>
            <person name="Peltier J."/>
            <person name="Arrieta-Ortiz M.L."/>
            <person name="Rupa Christinal Immanuel S."/>
            <person name="Lavin R."/>
            <person name="Delaney M.L."/>
            <person name="Cummins C."/>
            <person name="Hoffmann M."/>
            <person name="Luo Y."/>
            <person name="Gonzalez-Escalona N."/>
            <person name="Allard M."/>
            <person name="Onderdonk A.B."/>
            <person name="Gerber G.K."/>
            <person name="Sonenshein A.L."/>
            <person name="Baliga N."/>
            <person name="Dupuy B."/>
            <person name="Bry L."/>
        </authorList>
    </citation>
    <scope>NUCLEOTIDE SEQUENCE [LARGE SCALE GENOMIC DNA]</scope>
    <source>
        <strain evidence="9 10">DSM 599</strain>
    </source>
</reference>
<dbReference type="PANTHER" id="PTHR23026:SF125">
    <property type="entry name" value="OXYGEN-INSENSITIVE NAD(P)H NITROREDUCTASE"/>
    <property type="match status" value="1"/>
</dbReference>
<evidence type="ECO:0000256" key="7">
    <source>
        <dbReference type="ARBA" id="ARBA00023027"/>
    </source>
</evidence>
<evidence type="ECO:0000256" key="2">
    <source>
        <dbReference type="ARBA" id="ARBA00007118"/>
    </source>
</evidence>
<dbReference type="Gene3D" id="3.40.109.10">
    <property type="entry name" value="NADH Oxidase"/>
    <property type="match status" value="1"/>
</dbReference>
<evidence type="ECO:0000313" key="10">
    <source>
        <dbReference type="Proteomes" id="UP001299068"/>
    </source>
</evidence>
<dbReference type="InterPro" id="IPR029479">
    <property type="entry name" value="Nitroreductase"/>
</dbReference>
<dbReference type="RefSeq" id="WP_221862270.1">
    <property type="nucleotide sequence ID" value="NZ_JAIKTU010000017.1"/>
</dbReference>
<keyword evidence="6" id="KW-0560">Oxidoreductase</keyword>
<evidence type="ECO:0000259" key="8">
    <source>
        <dbReference type="Pfam" id="PF00881"/>
    </source>
</evidence>
<sequence length="222" mass="25808">MENIKNSIIKAYNFRHACKEFDSSKKISDDNFKFILETARLSPSSFGFEPWKFLVIQDISLREELKPLCWGAQGQLPTASHFLIILSRNINEMKYDSKYILNFMENVQKLPSDVIPIKNKFYKDFQENQFKLLESDRAIFDWACKQTYITLANMMTAAAQIGIDSCPMEGFDKDQVENLLINKGILDKNHFDVSCMVAFGYRKADPQFAKTRQSLDKIVEWI</sequence>
<dbReference type="CDD" id="cd02149">
    <property type="entry name" value="NfsB-like"/>
    <property type="match status" value="1"/>
</dbReference>
<dbReference type="InterPro" id="IPR000415">
    <property type="entry name" value="Nitroreductase-like"/>
</dbReference>
<evidence type="ECO:0000256" key="6">
    <source>
        <dbReference type="ARBA" id="ARBA00023002"/>
    </source>
</evidence>
<dbReference type="Pfam" id="PF00881">
    <property type="entry name" value="Nitroreductase"/>
    <property type="match status" value="1"/>
</dbReference>
<keyword evidence="5" id="KW-0521">NADP</keyword>
<evidence type="ECO:0000313" key="9">
    <source>
        <dbReference type="EMBL" id="MBY0757123.1"/>
    </source>
</evidence>
<keyword evidence="3" id="KW-0285">Flavoprotein</keyword>
<gene>
    <name evidence="9" type="ORF">K5V21_16955</name>
</gene>
<keyword evidence="4" id="KW-0288">FMN</keyword>
<evidence type="ECO:0000256" key="5">
    <source>
        <dbReference type="ARBA" id="ARBA00022857"/>
    </source>
</evidence>
<keyword evidence="10" id="KW-1185">Reference proteome</keyword>
<evidence type="ECO:0000256" key="1">
    <source>
        <dbReference type="ARBA" id="ARBA00001917"/>
    </source>
</evidence>
<dbReference type="Proteomes" id="UP001299068">
    <property type="component" value="Unassembled WGS sequence"/>
</dbReference>
<name>A0ABS7L209_CLOSR</name>
<proteinExistence type="inferred from homology"/>
<evidence type="ECO:0000256" key="4">
    <source>
        <dbReference type="ARBA" id="ARBA00022643"/>
    </source>
</evidence>
<comment type="cofactor">
    <cofactor evidence="1">
        <name>FMN</name>
        <dbReference type="ChEBI" id="CHEBI:58210"/>
    </cofactor>
</comment>
<accession>A0ABS7L209</accession>
<organism evidence="9 10">
    <name type="scientific">Clostridium sardiniense</name>
    <name type="common">Clostridium absonum</name>
    <dbReference type="NCBI Taxonomy" id="29369"/>
    <lineage>
        <taxon>Bacteria</taxon>
        <taxon>Bacillati</taxon>
        <taxon>Bacillota</taxon>
        <taxon>Clostridia</taxon>
        <taxon>Eubacteriales</taxon>
        <taxon>Clostridiaceae</taxon>
        <taxon>Clostridium</taxon>
    </lineage>
</organism>
<dbReference type="EMBL" id="JAIKTU010000017">
    <property type="protein sequence ID" value="MBY0757123.1"/>
    <property type="molecule type" value="Genomic_DNA"/>
</dbReference>
<dbReference type="SUPFAM" id="SSF55469">
    <property type="entry name" value="FMN-dependent nitroreductase-like"/>
    <property type="match status" value="1"/>
</dbReference>
<comment type="caution">
    <text evidence="9">The sequence shown here is derived from an EMBL/GenBank/DDBJ whole genome shotgun (WGS) entry which is preliminary data.</text>
</comment>
<evidence type="ECO:0000256" key="3">
    <source>
        <dbReference type="ARBA" id="ARBA00022630"/>
    </source>
</evidence>